<keyword evidence="4 7" id="KW-0378">Hydrolase</keyword>
<keyword evidence="3" id="KW-0479">Metal-binding</keyword>
<comment type="caution">
    <text evidence="7">The sequence shown here is derived from an EMBL/GenBank/DDBJ whole genome shotgun (WGS) entry which is preliminary data.</text>
</comment>
<keyword evidence="5" id="KW-0862">Zinc</keyword>
<evidence type="ECO:0000256" key="5">
    <source>
        <dbReference type="ARBA" id="ARBA00022833"/>
    </source>
</evidence>
<protein>
    <submittedName>
        <fullName evidence="7">MBL fold metallo-hydrolase</fullName>
    </submittedName>
</protein>
<evidence type="ECO:0000313" key="7">
    <source>
        <dbReference type="EMBL" id="NEX47533.1"/>
    </source>
</evidence>
<dbReference type="PANTHER" id="PTHR42978">
    <property type="entry name" value="QUORUM-QUENCHING LACTONASE YTNP-RELATED-RELATED"/>
    <property type="match status" value="1"/>
</dbReference>
<dbReference type="GO" id="GO:0016787">
    <property type="term" value="F:hydrolase activity"/>
    <property type="evidence" value="ECO:0007669"/>
    <property type="project" value="UniProtKB-KW"/>
</dbReference>
<keyword evidence="8" id="KW-1185">Reference proteome</keyword>
<dbReference type="GO" id="GO:0046872">
    <property type="term" value="F:metal ion binding"/>
    <property type="evidence" value="ECO:0007669"/>
    <property type="project" value="UniProtKB-KW"/>
</dbReference>
<dbReference type="EMBL" id="JAAIKE010000005">
    <property type="protein sequence ID" value="NEX47533.1"/>
    <property type="molecule type" value="Genomic_DNA"/>
</dbReference>
<dbReference type="AlphaFoldDB" id="A0A6B3RQJ7"/>
<name>A0A6B3RQJ7_9RHOB</name>
<dbReference type="SMART" id="SM00849">
    <property type="entry name" value="Lactamase_B"/>
    <property type="match status" value="1"/>
</dbReference>
<feature type="domain" description="Metallo-beta-lactamase" evidence="6">
    <location>
        <begin position="30"/>
        <end position="247"/>
    </location>
</feature>
<proteinExistence type="inferred from homology"/>
<evidence type="ECO:0000256" key="2">
    <source>
        <dbReference type="ARBA" id="ARBA00007749"/>
    </source>
</evidence>
<accession>A0A6B3RQJ7</accession>
<comment type="cofactor">
    <cofactor evidence="1">
        <name>Zn(2+)</name>
        <dbReference type="ChEBI" id="CHEBI:29105"/>
    </cofactor>
</comment>
<gene>
    <name evidence="7" type="ORF">G3572_15075</name>
</gene>
<dbReference type="SUPFAM" id="SSF56281">
    <property type="entry name" value="Metallo-hydrolase/oxidoreductase"/>
    <property type="match status" value="1"/>
</dbReference>
<dbReference type="InterPro" id="IPR036866">
    <property type="entry name" value="RibonucZ/Hydroxyglut_hydro"/>
</dbReference>
<dbReference type="RefSeq" id="WP_164613362.1">
    <property type="nucleotide sequence ID" value="NZ_JAAIKE010000005.1"/>
</dbReference>
<dbReference type="InterPro" id="IPR051013">
    <property type="entry name" value="MBL_superfamily_lactonases"/>
</dbReference>
<evidence type="ECO:0000313" key="8">
    <source>
        <dbReference type="Proteomes" id="UP000481421"/>
    </source>
</evidence>
<reference evidence="7 8" key="1">
    <citation type="submission" date="2020-02" db="EMBL/GenBank/DDBJ databases">
        <title>Rhodobacter algicola sp. nov., isolated from microalga culture.</title>
        <authorList>
            <person name="Park C.-Y."/>
        </authorList>
    </citation>
    <scope>NUCLEOTIDE SEQUENCE [LARGE SCALE GENOMIC DNA]</scope>
    <source>
        <strain evidence="7 8">ETT8</strain>
    </source>
</reference>
<evidence type="ECO:0000256" key="3">
    <source>
        <dbReference type="ARBA" id="ARBA00022723"/>
    </source>
</evidence>
<dbReference type="PANTHER" id="PTHR42978:SF2">
    <property type="entry name" value="102 KBASES UNSTABLE REGION: FROM 1 TO 119443"/>
    <property type="match status" value="1"/>
</dbReference>
<organism evidence="7 8">
    <name type="scientific">Pseudotabrizicola algicola</name>
    <dbReference type="NCBI Taxonomy" id="2709381"/>
    <lineage>
        <taxon>Bacteria</taxon>
        <taxon>Pseudomonadati</taxon>
        <taxon>Pseudomonadota</taxon>
        <taxon>Alphaproteobacteria</taxon>
        <taxon>Rhodobacterales</taxon>
        <taxon>Paracoccaceae</taxon>
        <taxon>Pseudotabrizicola</taxon>
    </lineage>
</organism>
<dbReference type="Proteomes" id="UP000481421">
    <property type="component" value="Unassembled WGS sequence"/>
</dbReference>
<comment type="similarity">
    <text evidence="2">Belongs to the metallo-beta-lactamase superfamily.</text>
</comment>
<sequence length="273" mass="29134">MQIGFANSGFVPAPETVLRRGGAWRWRDLRVRYGVLRHPVRGVWLIDTGIGPQALSAPGRGFALRAYAAALRYRLCETQAPHAVLDRMGLRPRDVAGVIVTHFHADHVARLAEFPMARIVAHGPTLARIRAAHDLVNQRHGVFPDLIPQGLEARLTCVTTLPRVALPFGLGEGADLFGDGSCVVVELPGHAAGHFGIAFAEAGLLYACDAAWLREGLAEAQAPGLPLRLVLEDRTAAARSAALAAGWQAAGGQVMLCHDPEPTAFDLPEAGLP</sequence>
<dbReference type="Gene3D" id="3.60.15.10">
    <property type="entry name" value="Ribonuclease Z/Hydroxyacylglutathione hydrolase-like"/>
    <property type="match status" value="1"/>
</dbReference>
<dbReference type="InterPro" id="IPR001279">
    <property type="entry name" value="Metallo-B-lactamas"/>
</dbReference>
<evidence type="ECO:0000259" key="6">
    <source>
        <dbReference type="SMART" id="SM00849"/>
    </source>
</evidence>
<evidence type="ECO:0000256" key="4">
    <source>
        <dbReference type="ARBA" id="ARBA00022801"/>
    </source>
</evidence>
<dbReference type="Pfam" id="PF00753">
    <property type="entry name" value="Lactamase_B"/>
    <property type="match status" value="1"/>
</dbReference>
<evidence type="ECO:0000256" key="1">
    <source>
        <dbReference type="ARBA" id="ARBA00001947"/>
    </source>
</evidence>